<dbReference type="EMBL" id="CP060693">
    <property type="protein sequence ID" value="QNM90240.1"/>
    <property type="molecule type" value="Genomic_DNA"/>
</dbReference>
<dbReference type="CDD" id="cd00180">
    <property type="entry name" value="PKc"/>
    <property type="match status" value="1"/>
</dbReference>
<dbReference type="PROSITE" id="PS00108">
    <property type="entry name" value="PROTEIN_KINASE_ST"/>
    <property type="match status" value="1"/>
</dbReference>
<dbReference type="Proteomes" id="UP000515842">
    <property type="component" value="Chromosome"/>
</dbReference>
<reference evidence="2 3" key="1">
    <citation type="journal article" date="2020" name="Front. Microbiol.">
        <title>Genomic Analysis and Antimicrobial Resistance of Aliarcobacter cryaerophilus Strains From German Water Poultry.</title>
        <authorList>
            <person name="Muller E."/>
            <person name="Hotzel H."/>
            <person name="Ahlers C."/>
            <person name="Hanel I."/>
            <person name="Tomaso H."/>
            <person name="Abdel-Glil M.Y."/>
        </authorList>
    </citation>
    <scope>NUCLEOTIDE SEQUENCE [LARGE SCALE GENOMIC DNA]</scope>
    <source>
        <strain evidence="2 3">16CS1285-4</strain>
    </source>
</reference>
<gene>
    <name evidence="2" type="ORF">HOO34_00410</name>
</gene>
<evidence type="ECO:0000313" key="2">
    <source>
        <dbReference type="EMBL" id="QNM90240.1"/>
    </source>
</evidence>
<accession>A0A7G9LNP1</accession>
<dbReference type="InterPro" id="IPR011009">
    <property type="entry name" value="Kinase-like_dom_sf"/>
</dbReference>
<dbReference type="SMART" id="SM00220">
    <property type="entry name" value="S_TKc"/>
    <property type="match status" value="1"/>
</dbReference>
<dbReference type="InterPro" id="IPR008271">
    <property type="entry name" value="Ser/Thr_kinase_AS"/>
</dbReference>
<dbReference type="RefSeq" id="WP_187474572.1">
    <property type="nucleotide sequence ID" value="NZ_CP060693.1"/>
</dbReference>
<dbReference type="GO" id="GO:0004674">
    <property type="term" value="F:protein serine/threonine kinase activity"/>
    <property type="evidence" value="ECO:0007669"/>
    <property type="project" value="TreeGrafter"/>
</dbReference>
<evidence type="ECO:0000259" key="1">
    <source>
        <dbReference type="PROSITE" id="PS50011"/>
    </source>
</evidence>
<dbReference type="PROSITE" id="PS50011">
    <property type="entry name" value="PROTEIN_KINASE_DOM"/>
    <property type="match status" value="1"/>
</dbReference>
<dbReference type="SUPFAM" id="SSF56112">
    <property type="entry name" value="Protein kinase-like (PK-like)"/>
    <property type="match status" value="1"/>
</dbReference>
<dbReference type="GO" id="GO:0005524">
    <property type="term" value="F:ATP binding"/>
    <property type="evidence" value="ECO:0007669"/>
    <property type="project" value="InterPro"/>
</dbReference>
<name>A0A7G9LNP1_9BACT</name>
<dbReference type="Gene3D" id="1.10.510.10">
    <property type="entry name" value="Transferase(Phosphotransferase) domain 1"/>
    <property type="match status" value="1"/>
</dbReference>
<dbReference type="PANTHER" id="PTHR44167:SF24">
    <property type="entry name" value="SERINE_THREONINE-PROTEIN KINASE CHK2"/>
    <property type="match status" value="1"/>
</dbReference>
<proteinExistence type="predicted"/>
<dbReference type="Pfam" id="PF00069">
    <property type="entry name" value="Pkinase"/>
    <property type="match status" value="1"/>
</dbReference>
<organism evidence="2 3">
    <name type="scientific">Aliarcobacter cryaerophilus</name>
    <dbReference type="NCBI Taxonomy" id="28198"/>
    <lineage>
        <taxon>Bacteria</taxon>
        <taxon>Pseudomonadati</taxon>
        <taxon>Campylobacterota</taxon>
        <taxon>Epsilonproteobacteria</taxon>
        <taxon>Campylobacterales</taxon>
        <taxon>Arcobacteraceae</taxon>
        <taxon>Aliarcobacter</taxon>
    </lineage>
</organism>
<keyword evidence="2" id="KW-0808">Transferase</keyword>
<evidence type="ECO:0000313" key="3">
    <source>
        <dbReference type="Proteomes" id="UP000515842"/>
    </source>
</evidence>
<sequence length="217" mass="24431">MTALYIDGINAPSEIKDCIKQLSSNFIFYRESSKGANGYLFFGKNKILNTKIALKFYYWGSNKEYHAEPQKLSLINSENVIKILNASYLDDEWAYFITPLCENGDIDDFIETTDIGNHKALDMISQILIGISFLHKERFIHRDLKPSNIYMCDDGKVVIGDFGSIKHIPAGLNSIPASSHSILYRPPESVITNTYGISGDISNRNCSISVIGWIFTL</sequence>
<protein>
    <submittedName>
        <fullName evidence="2">Protein kinase family protein</fullName>
    </submittedName>
</protein>
<dbReference type="InterPro" id="IPR000719">
    <property type="entry name" value="Prot_kinase_dom"/>
</dbReference>
<dbReference type="AlphaFoldDB" id="A0A7G9LNP1"/>
<dbReference type="PANTHER" id="PTHR44167">
    <property type="entry name" value="OVARIAN-SPECIFIC SERINE/THREONINE-PROTEIN KINASE LOK-RELATED"/>
    <property type="match status" value="1"/>
</dbReference>
<keyword evidence="2" id="KW-0418">Kinase</keyword>
<feature type="domain" description="Protein kinase" evidence="1">
    <location>
        <begin position="26"/>
        <end position="217"/>
    </location>
</feature>